<comment type="caution">
    <text evidence="2">The sequence shown here is derived from an EMBL/GenBank/DDBJ whole genome shotgun (WGS) entry which is preliminary data.</text>
</comment>
<gene>
    <name evidence="2" type="ORF">GU90_10420</name>
</gene>
<dbReference type="SMART" id="SM00960">
    <property type="entry name" value="Robl_LC7"/>
    <property type="match status" value="1"/>
</dbReference>
<dbReference type="OrthoDB" id="5187023at2"/>
<dbReference type="PANTHER" id="PTHR36222:SF1">
    <property type="entry name" value="SERINE PROTEASE INHIBITOR RV3364C"/>
    <property type="match status" value="1"/>
</dbReference>
<dbReference type="Pfam" id="PF03259">
    <property type="entry name" value="Robl_LC7"/>
    <property type="match status" value="1"/>
</dbReference>
<reference evidence="2 3" key="1">
    <citation type="submission" date="2014-06" db="EMBL/GenBank/DDBJ databases">
        <title>Saccharopolyspora rectivirgula DSM-43113 Genome sequencing.</title>
        <authorList>
            <person name="Barrera C."/>
            <person name="Millon L."/>
            <person name="Rognon B."/>
            <person name="Zaugg C."/>
            <person name="Monod M."/>
        </authorList>
    </citation>
    <scope>NUCLEOTIDE SEQUENCE [LARGE SCALE GENOMIC DNA]</scope>
    <source>
        <strain evidence="2 3">DSM 43113</strain>
    </source>
</reference>
<name>A0A073AZV6_9PSEU</name>
<dbReference type="STRING" id="28042.GU90_10420"/>
<dbReference type="Gene3D" id="3.30.450.30">
    <property type="entry name" value="Dynein light chain 2a, cytoplasmic"/>
    <property type="match status" value="1"/>
</dbReference>
<accession>A0A073AZV6</accession>
<evidence type="ECO:0000313" key="3">
    <source>
        <dbReference type="Proteomes" id="UP000031419"/>
    </source>
</evidence>
<keyword evidence="3" id="KW-1185">Reference proteome</keyword>
<dbReference type="RefSeq" id="WP_029719369.1">
    <property type="nucleotide sequence ID" value="NZ_JAJUIW010000033.1"/>
</dbReference>
<sequence length="141" mass="14890">MSEGTGVYEKLNWLLDDLVRRVVGVEHAVVLSSDGLLLGKSGKLSDADSDHLAAVSAAFQSLARQTGVHFRGGAPRQTIIELEHAYLFVTAAGSGACLAVLGAEDADMGMIGYEMNLLVSRVGNFLSTPARDEKAAKVEQS</sequence>
<dbReference type="PANTHER" id="PTHR36222">
    <property type="entry name" value="SERINE PROTEASE INHIBITOR RV3364C"/>
    <property type="match status" value="1"/>
</dbReference>
<dbReference type="eggNOG" id="COG2018">
    <property type="taxonomic scope" value="Bacteria"/>
</dbReference>
<feature type="domain" description="Roadblock/LAMTOR2" evidence="1">
    <location>
        <begin position="12"/>
        <end position="102"/>
    </location>
</feature>
<organism evidence="2 3">
    <name type="scientific">Saccharopolyspora rectivirgula</name>
    <dbReference type="NCBI Taxonomy" id="28042"/>
    <lineage>
        <taxon>Bacteria</taxon>
        <taxon>Bacillati</taxon>
        <taxon>Actinomycetota</taxon>
        <taxon>Actinomycetes</taxon>
        <taxon>Pseudonocardiales</taxon>
        <taxon>Pseudonocardiaceae</taxon>
        <taxon>Saccharopolyspora</taxon>
    </lineage>
</organism>
<dbReference type="SUPFAM" id="SSF103196">
    <property type="entry name" value="Roadblock/LC7 domain"/>
    <property type="match status" value="1"/>
</dbReference>
<dbReference type="AlphaFoldDB" id="A0A073AZV6"/>
<proteinExistence type="predicted"/>
<protein>
    <submittedName>
        <fullName evidence="2">Dynein regulation protein LC7</fullName>
    </submittedName>
</protein>
<dbReference type="EMBL" id="JNVU01000025">
    <property type="protein sequence ID" value="KEI44567.1"/>
    <property type="molecule type" value="Genomic_DNA"/>
</dbReference>
<evidence type="ECO:0000259" key="1">
    <source>
        <dbReference type="SMART" id="SM00960"/>
    </source>
</evidence>
<dbReference type="Proteomes" id="UP000031419">
    <property type="component" value="Unassembled WGS sequence"/>
</dbReference>
<dbReference type="InterPro" id="IPR053141">
    <property type="entry name" value="Mycobact_SerProt_Inhib_Rv3364c"/>
</dbReference>
<evidence type="ECO:0000313" key="2">
    <source>
        <dbReference type="EMBL" id="KEI44567.1"/>
    </source>
</evidence>
<dbReference type="InterPro" id="IPR004942">
    <property type="entry name" value="Roadblock/LAMTOR2_dom"/>
</dbReference>